<protein>
    <submittedName>
        <fullName evidence="2">Signal peptidase I</fullName>
    </submittedName>
</protein>
<sequence>MIGSIIYLAIVVIAIAGMWKTFEKAGQPGWGCIIPIYNIYLMTKIAAKPAWWVIMFFIPLVNIVFAIMLYNEIAKKFGQGIGFTIGLILLPFVFFPILGFGDYTYQNEVAAQ</sequence>
<feature type="transmembrane region" description="Helical" evidence="1">
    <location>
        <begin position="77"/>
        <end position="98"/>
    </location>
</feature>
<evidence type="ECO:0000313" key="3">
    <source>
        <dbReference type="Proteomes" id="UP000283426"/>
    </source>
</evidence>
<dbReference type="Proteomes" id="UP000283426">
    <property type="component" value="Unassembled WGS sequence"/>
</dbReference>
<dbReference type="RefSeq" id="WP_118107484.1">
    <property type="nucleotide sequence ID" value="NZ_QRYW01000007.1"/>
</dbReference>
<comment type="caution">
    <text evidence="2">The sequence shown here is derived from an EMBL/GenBank/DDBJ whole genome shotgun (WGS) entry which is preliminary data.</text>
</comment>
<feature type="transmembrane region" description="Helical" evidence="1">
    <location>
        <begin position="50"/>
        <end position="70"/>
    </location>
</feature>
<evidence type="ECO:0000256" key="1">
    <source>
        <dbReference type="SAM" id="Phobius"/>
    </source>
</evidence>
<keyword evidence="1" id="KW-0812">Transmembrane</keyword>
<keyword evidence="1" id="KW-0472">Membrane</keyword>
<reference evidence="2 3" key="1">
    <citation type="submission" date="2018-08" db="EMBL/GenBank/DDBJ databases">
        <title>A genome reference for cultivated species of the human gut microbiota.</title>
        <authorList>
            <person name="Zou Y."/>
            <person name="Xue W."/>
            <person name="Luo G."/>
        </authorList>
    </citation>
    <scope>NUCLEOTIDE SEQUENCE [LARGE SCALE GENOMIC DNA]</scope>
    <source>
        <strain evidence="2 3">AF14-6AC</strain>
    </source>
</reference>
<keyword evidence="1" id="KW-1133">Transmembrane helix</keyword>
<dbReference type="InterPro" id="IPR043739">
    <property type="entry name" value="DUF5684"/>
</dbReference>
<evidence type="ECO:0000313" key="2">
    <source>
        <dbReference type="EMBL" id="RGV29078.1"/>
    </source>
</evidence>
<feature type="transmembrane region" description="Helical" evidence="1">
    <location>
        <begin position="5"/>
        <end position="22"/>
    </location>
</feature>
<dbReference type="Pfam" id="PF18936">
    <property type="entry name" value="DUF5684"/>
    <property type="match status" value="1"/>
</dbReference>
<gene>
    <name evidence="2" type="ORF">DWW24_04270</name>
</gene>
<proteinExistence type="predicted"/>
<name>A0A412WPB8_9BACT</name>
<accession>A0A412WPB8</accession>
<organism evidence="2 3">
    <name type="scientific">Odoribacter splanchnicus</name>
    <dbReference type="NCBI Taxonomy" id="28118"/>
    <lineage>
        <taxon>Bacteria</taxon>
        <taxon>Pseudomonadati</taxon>
        <taxon>Bacteroidota</taxon>
        <taxon>Bacteroidia</taxon>
        <taxon>Bacteroidales</taxon>
        <taxon>Odoribacteraceae</taxon>
        <taxon>Odoribacter</taxon>
    </lineage>
</organism>
<dbReference type="EMBL" id="QRYW01000007">
    <property type="protein sequence ID" value="RGV29078.1"/>
    <property type="molecule type" value="Genomic_DNA"/>
</dbReference>
<dbReference type="AlphaFoldDB" id="A0A412WPB8"/>